<evidence type="ECO:0000313" key="2">
    <source>
        <dbReference type="EMBL" id="OIW25775.1"/>
    </source>
</evidence>
<organism evidence="2 3">
    <name type="scientific">Coniochaeta ligniaria NRRL 30616</name>
    <dbReference type="NCBI Taxonomy" id="1408157"/>
    <lineage>
        <taxon>Eukaryota</taxon>
        <taxon>Fungi</taxon>
        <taxon>Dikarya</taxon>
        <taxon>Ascomycota</taxon>
        <taxon>Pezizomycotina</taxon>
        <taxon>Sordariomycetes</taxon>
        <taxon>Sordariomycetidae</taxon>
        <taxon>Coniochaetales</taxon>
        <taxon>Coniochaetaceae</taxon>
        <taxon>Coniochaeta</taxon>
    </lineage>
</organism>
<dbReference type="AlphaFoldDB" id="A0A1J7IDL0"/>
<proteinExistence type="predicted"/>
<sequence>MDARRQDTMRSLPAEPTMDGIPNEAVTKILKKCLESLPKPAIQFAGFHYETCENGADDAQGAAARSRFQMSLTPWSDGDLISGYVAPFILSTTCKRWHAILGGIFRRALQPSIIPYRNAPKPWNSTADMLCLVPIAISQNVLWDCEQHLRARRVGVRVDTTMWHDLLTFLFHGEGKECNFDTLYQSWWGQLDILNLAQAMSCFELSGLEAFDFVLTDVTRPDWESYYSNFPTAFYDGHGSPYVEVKERPLHSTTFSHVWNSYPWQAPSEDYPYADGDRPLADSHRGRRVDGLMRPRQRVSLLLAFLRAAECHSHRQYSSLPKLRLRVVVRKPAAAPDIQGEGAGEVPLSEAEQADELIMVQSTPVDLETVMIQEALERLDEDSTLLYECSPQVDSEDEA</sequence>
<gene>
    <name evidence="2" type="ORF">CONLIGDRAFT_708543</name>
</gene>
<feature type="region of interest" description="Disordered" evidence="1">
    <location>
        <begin position="1"/>
        <end position="20"/>
    </location>
</feature>
<dbReference type="InParanoid" id="A0A1J7IDL0"/>
<dbReference type="Proteomes" id="UP000182658">
    <property type="component" value="Unassembled WGS sequence"/>
</dbReference>
<dbReference type="EMBL" id="KV875101">
    <property type="protein sequence ID" value="OIW25775.1"/>
    <property type="molecule type" value="Genomic_DNA"/>
</dbReference>
<evidence type="ECO:0000313" key="3">
    <source>
        <dbReference type="Proteomes" id="UP000182658"/>
    </source>
</evidence>
<reference evidence="2 3" key="1">
    <citation type="submission" date="2016-10" db="EMBL/GenBank/DDBJ databases">
        <title>Draft genome sequence of Coniochaeta ligniaria NRRL30616, a lignocellulolytic fungus for bioabatement of inhibitors in plant biomass hydrolysates.</title>
        <authorList>
            <consortium name="DOE Joint Genome Institute"/>
            <person name="Jimenez D.J."/>
            <person name="Hector R.E."/>
            <person name="Riley R."/>
            <person name="Sun H."/>
            <person name="Grigoriev I.V."/>
            <person name="Van Elsas J.D."/>
            <person name="Nichols N.N."/>
        </authorList>
    </citation>
    <scope>NUCLEOTIDE SEQUENCE [LARGE SCALE GENOMIC DNA]</scope>
    <source>
        <strain evidence="2 3">NRRL 30616</strain>
    </source>
</reference>
<evidence type="ECO:0000256" key="1">
    <source>
        <dbReference type="SAM" id="MobiDB-lite"/>
    </source>
</evidence>
<keyword evidence="3" id="KW-1185">Reference proteome</keyword>
<protein>
    <submittedName>
        <fullName evidence="2">Uncharacterized protein</fullName>
    </submittedName>
</protein>
<name>A0A1J7IDL0_9PEZI</name>
<accession>A0A1J7IDL0</accession>